<accession>A0ABS3A3X4</accession>
<comment type="caution">
    <text evidence="2">The sequence shown here is derived from an EMBL/GenBank/DDBJ whole genome shotgun (WGS) entry which is preliminary data.</text>
</comment>
<organism evidence="2 3">
    <name type="scientific">Vibrio neptunius</name>
    <dbReference type="NCBI Taxonomy" id="170651"/>
    <lineage>
        <taxon>Bacteria</taxon>
        <taxon>Pseudomonadati</taxon>
        <taxon>Pseudomonadota</taxon>
        <taxon>Gammaproteobacteria</taxon>
        <taxon>Vibrionales</taxon>
        <taxon>Vibrionaceae</taxon>
        <taxon>Vibrio</taxon>
    </lineage>
</organism>
<evidence type="ECO:0000313" key="3">
    <source>
        <dbReference type="Proteomes" id="UP000779070"/>
    </source>
</evidence>
<dbReference type="EMBL" id="JAFHLB010000017">
    <property type="protein sequence ID" value="MBN3578705.1"/>
    <property type="molecule type" value="Genomic_DNA"/>
</dbReference>
<sequence>MIKTFHHKVASKSDKSQNLEDDASSSLQSSSGSPKVKQFFGVASSRNKNDESAASEESLKDSSKSENGFSNQGVDRKPSVLFSNKIKSIQSDVVDIDESLIQRIELLCEKEFNGLVLSKGEHLIISNIKSAINFDDPSCQIEFGSQLSKRFQDVQGFLSDYAKIGKVDRILELGKVIIELAKSIDINIFNPNKISTKISSFLGSKKQKIRKLKFEFDSVSDRIDLRINRIFDNLNETHTTLDEFRKWSQELSKLQSEVRLNIIALTLIIESRSGIDSQINRDLPELFRDGNKEALKRWDRKLNNLKALGQSIELTFPQMELYTSNLVTSFERLEEIKVNIIQVWKQQFLSVIAVDESNDATIYYELNDIQETLIKNIEDLQ</sequence>
<gene>
    <name evidence="2" type="ORF">JYA62_13635</name>
</gene>
<keyword evidence="3" id="KW-1185">Reference proteome</keyword>
<dbReference type="RefSeq" id="WP_206370659.1">
    <property type="nucleotide sequence ID" value="NZ_CAWPTM010000072.1"/>
</dbReference>
<protein>
    <submittedName>
        <fullName evidence="2">Uncharacterized protein</fullName>
    </submittedName>
</protein>
<feature type="compositionally biased region" description="Basic and acidic residues" evidence="1">
    <location>
        <begin position="47"/>
        <end position="64"/>
    </location>
</feature>
<feature type="compositionally biased region" description="Basic residues" evidence="1">
    <location>
        <begin position="1"/>
        <end position="10"/>
    </location>
</feature>
<dbReference type="Proteomes" id="UP000779070">
    <property type="component" value="Unassembled WGS sequence"/>
</dbReference>
<evidence type="ECO:0000313" key="2">
    <source>
        <dbReference type="EMBL" id="MBN3578705.1"/>
    </source>
</evidence>
<feature type="compositionally biased region" description="Low complexity" evidence="1">
    <location>
        <begin position="24"/>
        <end position="33"/>
    </location>
</feature>
<proteinExistence type="predicted"/>
<reference evidence="2 3" key="1">
    <citation type="submission" date="2021-02" db="EMBL/GenBank/DDBJ databases">
        <title>Draft Genome Sequences of 5 Vibrio neptunius Strains Isolated From of Bivalve Hatcheries.</title>
        <authorList>
            <person name="Galvis F."/>
            <person name="Barja J.L."/>
            <person name="Lemos M.L."/>
            <person name="Balado M."/>
        </authorList>
    </citation>
    <scope>NUCLEOTIDE SEQUENCE [LARGE SCALE GENOMIC DNA]</scope>
    <source>
        <strain evidence="2 3">PP-145.98</strain>
    </source>
</reference>
<name>A0ABS3A3X4_9VIBR</name>
<evidence type="ECO:0000256" key="1">
    <source>
        <dbReference type="SAM" id="MobiDB-lite"/>
    </source>
</evidence>
<feature type="region of interest" description="Disordered" evidence="1">
    <location>
        <begin position="1"/>
        <end position="73"/>
    </location>
</feature>